<gene>
    <name evidence="3" type="ORF">B0I36DRAFT_330403</name>
</gene>
<protein>
    <submittedName>
        <fullName evidence="3">SGNH hydrolase-type esterase domain-containing protein</fullName>
    </submittedName>
</protein>
<dbReference type="GeneID" id="70184384"/>
<reference evidence="3" key="1">
    <citation type="journal article" date="2021" name="Nat. Commun.">
        <title>Genetic determinants of endophytism in the Arabidopsis root mycobiome.</title>
        <authorList>
            <person name="Mesny F."/>
            <person name="Miyauchi S."/>
            <person name="Thiergart T."/>
            <person name="Pickel B."/>
            <person name="Atanasova L."/>
            <person name="Karlsson M."/>
            <person name="Huettel B."/>
            <person name="Barry K.W."/>
            <person name="Haridas S."/>
            <person name="Chen C."/>
            <person name="Bauer D."/>
            <person name="Andreopoulos W."/>
            <person name="Pangilinan J."/>
            <person name="LaButti K."/>
            <person name="Riley R."/>
            <person name="Lipzen A."/>
            <person name="Clum A."/>
            <person name="Drula E."/>
            <person name="Henrissat B."/>
            <person name="Kohler A."/>
            <person name="Grigoriev I.V."/>
            <person name="Martin F.M."/>
            <person name="Hacquard S."/>
        </authorList>
    </citation>
    <scope>NUCLEOTIDE SEQUENCE</scope>
    <source>
        <strain evidence="3">MPI-CAGE-CH-0230</strain>
    </source>
</reference>
<dbReference type="PANTHER" id="PTHR30383">
    <property type="entry name" value="THIOESTERASE 1/PROTEASE 1/LYSOPHOSPHOLIPASE L1"/>
    <property type="match status" value="1"/>
</dbReference>
<dbReference type="CDD" id="cd00229">
    <property type="entry name" value="SGNH_hydrolase"/>
    <property type="match status" value="1"/>
</dbReference>
<dbReference type="AlphaFoldDB" id="A0A9P8Y0N4"/>
<keyword evidence="3" id="KW-0378">Hydrolase</keyword>
<comment type="caution">
    <text evidence="3">The sequence shown here is derived from an EMBL/GenBank/DDBJ whole genome shotgun (WGS) entry which is preliminary data.</text>
</comment>
<evidence type="ECO:0000313" key="3">
    <source>
        <dbReference type="EMBL" id="KAH7026331.1"/>
    </source>
</evidence>
<evidence type="ECO:0000259" key="2">
    <source>
        <dbReference type="Pfam" id="PF13472"/>
    </source>
</evidence>
<organism evidence="3 4">
    <name type="scientific">Microdochium trichocladiopsis</name>
    <dbReference type="NCBI Taxonomy" id="1682393"/>
    <lineage>
        <taxon>Eukaryota</taxon>
        <taxon>Fungi</taxon>
        <taxon>Dikarya</taxon>
        <taxon>Ascomycota</taxon>
        <taxon>Pezizomycotina</taxon>
        <taxon>Sordariomycetes</taxon>
        <taxon>Xylariomycetidae</taxon>
        <taxon>Xylariales</taxon>
        <taxon>Microdochiaceae</taxon>
        <taxon>Microdochium</taxon>
    </lineage>
</organism>
<dbReference type="InterPro" id="IPR036514">
    <property type="entry name" value="SGNH_hydro_sf"/>
</dbReference>
<name>A0A9P8Y0N4_9PEZI</name>
<feature type="domain" description="SGNH hydrolase-type esterase" evidence="2">
    <location>
        <begin position="34"/>
        <end position="210"/>
    </location>
</feature>
<dbReference type="Proteomes" id="UP000756346">
    <property type="component" value="Unassembled WGS sequence"/>
</dbReference>
<dbReference type="RefSeq" id="XP_046009548.1">
    <property type="nucleotide sequence ID" value="XM_046154838.1"/>
</dbReference>
<dbReference type="GO" id="GO:0004622">
    <property type="term" value="F:phosphatidylcholine lysophospholipase activity"/>
    <property type="evidence" value="ECO:0007669"/>
    <property type="project" value="TreeGrafter"/>
</dbReference>
<dbReference type="Pfam" id="PF13472">
    <property type="entry name" value="Lipase_GDSL_2"/>
    <property type="match status" value="1"/>
</dbReference>
<feature type="region of interest" description="Disordered" evidence="1">
    <location>
        <begin position="1"/>
        <end position="24"/>
    </location>
</feature>
<dbReference type="Gene3D" id="3.40.50.1110">
    <property type="entry name" value="SGNH hydrolase"/>
    <property type="match status" value="1"/>
</dbReference>
<feature type="compositionally biased region" description="Polar residues" evidence="1">
    <location>
        <begin position="1"/>
        <end position="12"/>
    </location>
</feature>
<dbReference type="OrthoDB" id="408760at2759"/>
<dbReference type="InterPro" id="IPR051532">
    <property type="entry name" value="Ester_Hydrolysis_Enzymes"/>
</dbReference>
<keyword evidence="4" id="KW-1185">Reference proteome</keyword>
<dbReference type="SUPFAM" id="SSF52266">
    <property type="entry name" value="SGNH hydrolase"/>
    <property type="match status" value="1"/>
</dbReference>
<sequence>MGSLRSQGQRHTSMAPPPAASSASAKRTPLRILCFGDSLTSGFPTGMPYAVQLRLKLAAAFPHHEIYCEVEGVPGDQVAKGKFIERMNLSWKLAERDKEPYDWTIVLGGTNDLGWGTPISDIKQALEKCWDIALAKGSKVLALTVPETKYNRDKLISQREELNAFIKDTKKRGFFYHDLHSSFPYHSLPPSRKPELWNPDGLHLTSEGYAEVGSKVADELIRLIRLQEATETEISSIFTDARQRRAVEDLIQEEERGDPKLLSQGYIYVRRHDLD</sequence>
<evidence type="ECO:0000313" key="4">
    <source>
        <dbReference type="Proteomes" id="UP000756346"/>
    </source>
</evidence>
<proteinExistence type="predicted"/>
<dbReference type="InterPro" id="IPR013830">
    <property type="entry name" value="SGNH_hydro"/>
</dbReference>
<dbReference type="EMBL" id="JAGTJQ010000008">
    <property type="protein sequence ID" value="KAH7026331.1"/>
    <property type="molecule type" value="Genomic_DNA"/>
</dbReference>
<evidence type="ECO:0000256" key="1">
    <source>
        <dbReference type="SAM" id="MobiDB-lite"/>
    </source>
</evidence>
<accession>A0A9P8Y0N4</accession>
<dbReference type="PANTHER" id="PTHR30383:SF19">
    <property type="entry name" value="FIBRONECTIN TYPE-III DOMAIN-CONTAINING PROTEIN"/>
    <property type="match status" value="1"/>
</dbReference>